<protein>
    <recommendedName>
        <fullName evidence="3">DUF1444 family protein</fullName>
    </recommendedName>
</protein>
<evidence type="ECO:0008006" key="3">
    <source>
        <dbReference type="Google" id="ProtNLM"/>
    </source>
</evidence>
<dbReference type="AlphaFoldDB" id="A0A839ET60"/>
<proteinExistence type="predicted"/>
<organism evidence="1 2">
    <name type="scientific">Dokdonella fugitiva</name>
    <dbReference type="NCBI Taxonomy" id="328517"/>
    <lineage>
        <taxon>Bacteria</taxon>
        <taxon>Pseudomonadati</taxon>
        <taxon>Pseudomonadota</taxon>
        <taxon>Gammaproteobacteria</taxon>
        <taxon>Lysobacterales</taxon>
        <taxon>Rhodanobacteraceae</taxon>
        <taxon>Dokdonella</taxon>
    </lineage>
</organism>
<dbReference type="Proteomes" id="UP000550401">
    <property type="component" value="Unassembled WGS sequence"/>
</dbReference>
<dbReference type="EMBL" id="JACGXL010000001">
    <property type="protein sequence ID" value="MBA8886945.1"/>
    <property type="molecule type" value="Genomic_DNA"/>
</dbReference>
<name>A0A839ET60_9GAMM</name>
<keyword evidence="2" id="KW-1185">Reference proteome</keyword>
<reference evidence="1 2" key="1">
    <citation type="submission" date="2020-07" db="EMBL/GenBank/DDBJ databases">
        <title>Genomic Encyclopedia of Type Strains, Phase IV (KMG-V): Genome sequencing to study the core and pangenomes of soil and plant-associated prokaryotes.</title>
        <authorList>
            <person name="Whitman W."/>
        </authorList>
    </citation>
    <scope>NUCLEOTIDE SEQUENCE [LARGE SCALE GENOMIC DNA]</scope>
    <source>
        <strain evidence="1 2">RH2WT43</strain>
    </source>
</reference>
<gene>
    <name evidence="1" type="ORF">FHW12_001136</name>
</gene>
<comment type="caution">
    <text evidence="1">The sequence shown here is derived from an EMBL/GenBank/DDBJ whole genome shotgun (WGS) entry which is preliminary data.</text>
</comment>
<dbReference type="RefSeq" id="WP_182529977.1">
    <property type="nucleotide sequence ID" value="NZ_JACGXL010000001.1"/>
</dbReference>
<evidence type="ECO:0000313" key="1">
    <source>
        <dbReference type="EMBL" id="MBA8886945.1"/>
    </source>
</evidence>
<evidence type="ECO:0000313" key="2">
    <source>
        <dbReference type="Proteomes" id="UP000550401"/>
    </source>
</evidence>
<sequence length="395" mass="44380">MNILNLFDFKPKKRDFVSGLLRELARDGTHGWSHDAEANSLTHARGIVHLENLFREYAAAHRADRPHLLRKYAALAASLDGPAMPARWADAALGVRALVRSRYDRAFEFESSDRPATVEWPFVDDLHVRLAYDFGAYVTHVTRERAVEWAITDDAMRETAVANLEREPVEWQALGAGVFRLVADEHAESHLLVDATFERLPFRDAAAVPSNRGVLLACDRNDRTALRALLGEAERCVQQKPWPIAGTLLARDAGRWQPFLPDGELAVAARRLRTLDTGLLYADQKLALDRHHETIDHDVFVATCLVFEDDDELRSLCTWSEGVVTLLPRTDIVVFHRGTEPPQTLAVAWDDAISIAGAHLQASDFDPVRYLVDTFPTPEQWRALEACKPAMNARN</sequence>
<accession>A0A839ET60</accession>